<reference evidence="2" key="2">
    <citation type="submission" date="2016-04" db="EMBL/GenBank/DDBJ databases">
        <title>Planomonospora sphaerica JCM9374 whole genome shotgun sequence.</title>
        <authorList>
            <person name="Suzuki T."/>
            <person name="Dohra H."/>
            <person name="Kodani S."/>
        </authorList>
    </citation>
    <scope>NUCLEOTIDE SEQUENCE [LARGE SCALE GENOMIC DNA]</scope>
    <source>
        <strain evidence="2">JCM 9374</strain>
    </source>
</reference>
<dbReference type="AlphaFoldDB" id="A0A161LXZ9"/>
<dbReference type="Proteomes" id="UP000077701">
    <property type="component" value="Unassembled WGS sequence"/>
</dbReference>
<keyword evidence="1" id="KW-0804">Transcription</keyword>
<sequence>MIAHTDRAGAAEDAGDVGDAEVIRISLEEPGAFALLFDGYAPEIHRYAVRRLGPPWPTTWSPTRSWRRSGGVTATT</sequence>
<name>A0A161LXZ9_9ACTN</name>
<keyword evidence="2" id="KW-1185">Reference proteome</keyword>
<reference evidence="1 2" key="1">
    <citation type="journal article" date="2016" name="Genome Announc.">
        <title>Draft Genome Sequence of Planomonospora sphaerica JCM9374, a Rare Actinomycete.</title>
        <authorList>
            <person name="Dohra H."/>
            <person name="Suzuki T."/>
            <person name="Inoue Y."/>
            <person name="Kodani S."/>
        </authorList>
    </citation>
    <scope>NUCLEOTIDE SEQUENCE [LARGE SCALE GENOMIC DNA]</scope>
    <source>
        <strain evidence="1 2">JCM 9374</strain>
    </source>
</reference>
<dbReference type="RefSeq" id="WP_197287250.1">
    <property type="nucleotide sequence ID" value="NZ_BDCX01000018.1"/>
</dbReference>
<evidence type="ECO:0000313" key="2">
    <source>
        <dbReference type="Proteomes" id="UP000077701"/>
    </source>
</evidence>
<dbReference type="EMBL" id="BDCX01000018">
    <property type="protein sequence ID" value="GAT70569.1"/>
    <property type="molecule type" value="Genomic_DNA"/>
</dbReference>
<keyword evidence="1" id="KW-0240">DNA-directed RNA polymerase</keyword>
<comment type="caution">
    <text evidence="1">The sequence shown here is derived from an EMBL/GenBank/DDBJ whole genome shotgun (WGS) entry which is preliminary data.</text>
</comment>
<organism evidence="1 2">
    <name type="scientific">Planomonospora sphaerica</name>
    <dbReference type="NCBI Taxonomy" id="161355"/>
    <lineage>
        <taxon>Bacteria</taxon>
        <taxon>Bacillati</taxon>
        <taxon>Actinomycetota</taxon>
        <taxon>Actinomycetes</taxon>
        <taxon>Streptosporangiales</taxon>
        <taxon>Streptosporangiaceae</taxon>
        <taxon>Planomonospora</taxon>
    </lineage>
</organism>
<dbReference type="STRING" id="161355.PS9374_06255"/>
<protein>
    <submittedName>
        <fullName evidence="1">DNA-directed RNA polymerase sigma-70 factor</fullName>
    </submittedName>
</protein>
<gene>
    <name evidence="1" type="ORF">PS9374_06255</name>
</gene>
<proteinExistence type="predicted"/>
<evidence type="ECO:0000313" key="1">
    <source>
        <dbReference type="EMBL" id="GAT70569.1"/>
    </source>
</evidence>
<accession>A0A161LXZ9</accession>
<dbReference type="GO" id="GO:0000428">
    <property type="term" value="C:DNA-directed RNA polymerase complex"/>
    <property type="evidence" value="ECO:0007669"/>
    <property type="project" value="UniProtKB-KW"/>
</dbReference>